<organism evidence="4 5">
    <name type="scientific">Nibribacter koreensis</name>
    <dbReference type="NCBI Taxonomy" id="1084519"/>
    <lineage>
        <taxon>Bacteria</taxon>
        <taxon>Pseudomonadati</taxon>
        <taxon>Bacteroidota</taxon>
        <taxon>Cytophagia</taxon>
        <taxon>Cytophagales</taxon>
        <taxon>Hymenobacteraceae</taxon>
        <taxon>Nibribacter</taxon>
    </lineage>
</organism>
<dbReference type="Gene3D" id="1.10.357.10">
    <property type="entry name" value="Tetracycline Repressor, domain 2"/>
    <property type="match status" value="1"/>
</dbReference>
<dbReference type="PRINTS" id="PR00455">
    <property type="entry name" value="HTHTETR"/>
</dbReference>
<dbReference type="Proteomes" id="UP001501844">
    <property type="component" value="Unassembled WGS sequence"/>
</dbReference>
<evidence type="ECO:0000313" key="5">
    <source>
        <dbReference type="Proteomes" id="UP001501844"/>
    </source>
</evidence>
<dbReference type="PANTHER" id="PTHR43479:SF11">
    <property type="entry name" value="ACREF_ENVCD OPERON REPRESSOR-RELATED"/>
    <property type="match status" value="1"/>
</dbReference>
<reference evidence="5" key="1">
    <citation type="journal article" date="2019" name="Int. J. Syst. Evol. Microbiol.">
        <title>The Global Catalogue of Microorganisms (GCM) 10K type strain sequencing project: providing services to taxonomists for standard genome sequencing and annotation.</title>
        <authorList>
            <consortium name="The Broad Institute Genomics Platform"/>
            <consortium name="The Broad Institute Genome Sequencing Center for Infectious Disease"/>
            <person name="Wu L."/>
            <person name="Ma J."/>
        </authorList>
    </citation>
    <scope>NUCLEOTIDE SEQUENCE [LARGE SCALE GENOMIC DNA]</scope>
    <source>
        <strain evidence="5">JCM 17917</strain>
    </source>
</reference>
<evidence type="ECO:0000259" key="3">
    <source>
        <dbReference type="PROSITE" id="PS50977"/>
    </source>
</evidence>
<dbReference type="InterPro" id="IPR036271">
    <property type="entry name" value="Tet_transcr_reg_TetR-rel_C_sf"/>
</dbReference>
<dbReference type="InterPro" id="IPR009057">
    <property type="entry name" value="Homeodomain-like_sf"/>
</dbReference>
<dbReference type="InterPro" id="IPR001647">
    <property type="entry name" value="HTH_TetR"/>
</dbReference>
<evidence type="ECO:0000256" key="1">
    <source>
        <dbReference type="ARBA" id="ARBA00023125"/>
    </source>
</evidence>
<feature type="DNA-binding region" description="H-T-H motif" evidence="2">
    <location>
        <begin position="32"/>
        <end position="51"/>
    </location>
</feature>
<dbReference type="InterPro" id="IPR023772">
    <property type="entry name" value="DNA-bd_HTH_TetR-type_CS"/>
</dbReference>
<gene>
    <name evidence="4" type="ORF">GCM10023183_05760</name>
</gene>
<accession>A0ABP8F8Q8</accession>
<evidence type="ECO:0000313" key="4">
    <source>
        <dbReference type="EMBL" id="GAA4297802.1"/>
    </source>
</evidence>
<dbReference type="InterPro" id="IPR050624">
    <property type="entry name" value="HTH-type_Tx_Regulator"/>
</dbReference>
<dbReference type="RefSeq" id="WP_345162162.1">
    <property type="nucleotide sequence ID" value="NZ_BAABGX010000001.1"/>
</dbReference>
<dbReference type="PANTHER" id="PTHR43479">
    <property type="entry name" value="ACREF/ENVCD OPERON REPRESSOR-RELATED"/>
    <property type="match status" value="1"/>
</dbReference>
<feature type="domain" description="HTH tetR-type" evidence="3">
    <location>
        <begin position="9"/>
        <end position="69"/>
    </location>
</feature>
<keyword evidence="5" id="KW-1185">Reference proteome</keyword>
<dbReference type="PROSITE" id="PS01081">
    <property type="entry name" value="HTH_TETR_1"/>
    <property type="match status" value="1"/>
</dbReference>
<dbReference type="SUPFAM" id="SSF46689">
    <property type="entry name" value="Homeodomain-like"/>
    <property type="match status" value="1"/>
</dbReference>
<dbReference type="EMBL" id="BAABGX010000001">
    <property type="protein sequence ID" value="GAA4297802.1"/>
    <property type="molecule type" value="Genomic_DNA"/>
</dbReference>
<comment type="caution">
    <text evidence="4">The sequence shown here is derived from an EMBL/GenBank/DDBJ whole genome shotgun (WGS) entry which is preliminary data.</text>
</comment>
<sequence length="190" mass="21737">MSKRVLQKEISLQNILDAATELFSEQGYDCTSIRQIAEKAGISLGLLYNYFKSKEEVLREILTRGRRVYLEVFETQENLTGLQFLEHHIKSTFKALDQHQNFCKLYGSLRLQSYVVKTLEQEGQAENQKVLQSLTHHLAEAGSTSPSAEAHLLVATLDGIAQQYLLQPNYPLQDVLIRYLMQLKNHLKAN</sequence>
<dbReference type="SUPFAM" id="SSF48498">
    <property type="entry name" value="Tetracyclin repressor-like, C-terminal domain"/>
    <property type="match status" value="1"/>
</dbReference>
<name>A0ABP8F8Q8_9BACT</name>
<protein>
    <submittedName>
        <fullName evidence="4">TetR/AcrR family transcriptional regulator</fullName>
    </submittedName>
</protein>
<dbReference type="PROSITE" id="PS50977">
    <property type="entry name" value="HTH_TETR_2"/>
    <property type="match status" value="1"/>
</dbReference>
<dbReference type="Pfam" id="PF00440">
    <property type="entry name" value="TetR_N"/>
    <property type="match status" value="1"/>
</dbReference>
<keyword evidence="1 2" id="KW-0238">DNA-binding</keyword>
<proteinExistence type="predicted"/>
<evidence type="ECO:0000256" key="2">
    <source>
        <dbReference type="PROSITE-ProRule" id="PRU00335"/>
    </source>
</evidence>